<dbReference type="GO" id="GO:0016020">
    <property type="term" value="C:membrane"/>
    <property type="evidence" value="ECO:0007669"/>
    <property type="project" value="UniProtKB-SubCell"/>
</dbReference>
<dbReference type="GO" id="GO:0022857">
    <property type="term" value="F:transmembrane transporter activity"/>
    <property type="evidence" value="ECO:0007669"/>
    <property type="project" value="InterPro"/>
</dbReference>
<evidence type="ECO:0000313" key="8">
    <source>
        <dbReference type="RefSeq" id="XP_010937010.1"/>
    </source>
</evidence>
<sequence>MASMEVVEVDERLLWESEEPISENGGDGPYTGDGSVDIKGNPILKHHTGNWKACFFILGTEFCERLAYFGIEKNLVTFLTTKLHEGNVSAARNVTTWEGTCNLLPLVGAVLADSYWGRYWTIAAFLAVYLVGMVILTLTASVSALTPPACVGFVCSEAISAHVLSFLGLYLIALGSGGIRPCVSLFGADQFDDTNPLEKVKRGSFFNWLSFSGSFGSFISATYVVWVQDSYGWGLGFGICALSMGLAVGSFFLGSVFYRFQQPRGSPLTRVCQVIVASLRKWNIDIPHNGSLLYELPGETSAIKGSRKLEHTAEFKFFDKAATTSNTDDKCKNLHNPWRLCTVTQVEELKIVLRMLPILAAGIIFYAANAQVSSMFLEQGMFLDKSIGSFNIPPASLSTFVVISILIWIPIYDIILEPSARRFTGKERGFSHLQRIGIGLFISILSMVAAALVEGKRLEIAKAVGLEHQEVPVPMSILWQIPQYFLIGAAEVFTIIGHVEFFYDQSPDAMRSLCTALYLVTVSLGNYLSSLVLSILTSITTQGGKPGWIPDNLNEGHLDYFFWFIAGLSFLNLLVFVYCAMRYQYKQAF</sequence>
<dbReference type="AlphaFoldDB" id="A0A6I9S3I6"/>
<gene>
    <name evidence="8" type="primary">LOC105056491</name>
</gene>
<evidence type="ECO:0000313" key="7">
    <source>
        <dbReference type="Proteomes" id="UP000504607"/>
    </source>
</evidence>
<dbReference type="InterPro" id="IPR036259">
    <property type="entry name" value="MFS_trans_sf"/>
</dbReference>
<keyword evidence="4 6" id="KW-1133">Transmembrane helix</keyword>
<evidence type="ECO:0000256" key="2">
    <source>
        <dbReference type="ARBA" id="ARBA00005982"/>
    </source>
</evidence>
<evidence type="ECO:0000256" key="6">
    <source>
        <dbReference type="SAM" id="Phobius"/>
    </source>
</evidence>
<evidence type="ECO:0000256" key="4">
    <source>
        <dbReference type="ARBA" id="ARBA00022989"/>
    </source>
</evidence>
<feature type="transmembrane region" description="Helical" evidence="6">
    <location>
        <begin position="205"/>
        <end position="226"/>
    </location>
</feature>
<dbReference type="Proteomes" id="UP000504607">
    <property type="component" value="Chromosome 13"/>
</dbReference>
<comment type="subcellular location">
    <subcellularLocation>
        <location evidence="1">Membrane</location>
        <topology evidence="1">Multi-pass membrane protein</topology>
    </subcellularLocation>
</comment>
<feature type="transmembrane region" description="Helical" evidence="6">
    <location>
        <begin position="436"/>
        <end position="453"/>
    </location>
</feature>
<dbReference type="InterPro" id="IPR000109">
    <property type="entry name" value="POT_fam"/>
</dbReference>
<reference evidence="8" key="1">
    <citation type="submission" date="2025-08" db="UniProtKB">
        <authorList>
            <consortium name="RefSeq"/>
        </authorList>
    </citation>
    <scope>IDENTIFICATION</scope>
</reference>
<dbReference type="Gene3D" id="1.20.1250.20">
    <property type="entry name" value="MFS general substrate transporter like domains"/>
    <property type="match status" value="1"/>
</dbReference>
<evidence type="ECO:0000256" key="1">
    <source>
        <dbReference type="ARBA" id="ARBA00004141"/>
    </source>
</evidence>
<comment type="similarity">
    <text evidence="2">Belongs to the major facilitator superfamily. Proton-dependent oligopeptide transporter (POT/PTR) (TC 2.A.17) family.</text>
</comment>
<organism evidence="7 8">
    <name type="scientific">Elaeis guineensis var. tenera</name>
    <name type="common">Oil palm</name>
    <dbReference type="NCBI Taxonomy" id="51953"/>
    <lineage>
        <taxon>Eukaryota</taxon>
        <taxon>Viridiplantae</taxon>
        <taxon>Streptophyta</taxon>
        <taxon>Embryophyta</taxon>
        <taxon>Tracheophyta</taxon>
        <taxon>Spermatophyta</taxon>
        <taxon>Magnoliopsida</taxon>
        <taxon>Liliopsida</taxon>
        <taxon>Arecaceae</taxon>
        <taxon>Arecoideae</taxon>
        <taxon>Cocoseae</taxon>
        <taxon>Elaeidinae</taxon>
        <taxon>Elaeis</taxon>
    </lineage>
</organism>
<dbReference type="OrthoDB" id="662969at2759"/>
<dbReference type="PANTHER" id="PTHR11654">
    <property type="entry name" value="OLIGOPEPTIDE TRANSPORTER-RELATED"/>
    <property type="match status" value="1"/>
</dbReference>
<keyword evidence="5 6" id="KW-0472">Membrane</keyword>
<feature type="transmembrane region" description="Helical" evidence="6">
    <location>
        <begin position="358"/>
        <end position="377"/>
    </location>
</feature>
<feature type="transmembrane region" description="Helical" evidence="6">
    <location>
        <begin position="397"/>
        <end position="415"/>
    </location>
</feature>
<evidence type="ECO:0000256" key="3">
    <source>
        <dbReference type="ARBA" id="ARBA00022692"/>
    </source>
</evidence>
<accession>A0A6I9S3I6</accession>
<feature type="transmembrane region" description="Helical" evidence="6">
    <location>
        <begin position="232"/>
        <end position="258"/>
    </location>
</feature>
<feature type="transmembrane region" description="Helical" evidence="6">
    <location>
        <begin position="515"/>
        <end position="540"/>
    </location>
</feature>
<feature type="transmembrane region" description="Helical" evidence="6">
    <location>
        <begin position="119"/>
        <end position="145"/>
    </location>
</feature>
<proteinExistence type="inferred from homology"/>
<name>A0A6I9S3I6_ELAGV</name>
<dbReference type="KEGG" id="egu:105056491"/>
<keyword evidence="7" id="KW-1185">Reference proteome</keyword>
<dbReference type="Pfam" id="PF00854">
    <property type="entry name" value="PTR2"/>
    <property type="match status" value="1"/>
</dbReference>
<feature type="transmembrane region" description="Helical" evidence="6">
    <location>
        <begin position="560"/>
        <end position="581"/>
    </location>
</feature>
<protein>
    <submittedName>
        <fullName evidence="8">Protein NRT1/ PTR FAMILY 8.3</fullName>
    </submittedName>
</protein>
<keyword evidence="3 6" id="KW-0812">Transmembrane</keyword>
<feature type="transmembrane region" description="Helical" evidence="6">
    <location>
        <begin position="484"/>
        <end position="503"/>
    </location>
</feature>
<dbReference type="RefSeq" id="XP_010937010.1">
    <property type="nucleotide sequence ID" value="XM_010938708.3"/>
</dbReference>
<dbReference type="SUPFAM" id="SSF103473">
    <property type="entry name" value="MFS general substrate transporter"/>
    <property type="match status" value="1"/>
</dbReference>
<dbReference type="GeneID" id="105056491"/>
<evidence type="ECO:0000256" key="5">
    <source>
        <dbReference type="ARBA" id="ARBA00023136"/>
    </source>
</evidence>
<dbReference type="InParanoid" id="A0A6I9S3I6"/>